<dbReference type="RefSeq" id="WP_257919424.1">
    <property type="nucleotide sequence ID" value="NZ_JAMXQV010000003.1"/>
</dbReference>
<comment type="caution">
    <text evidence="2">The sequence shown here is derived from an EMBL/GenBank/DDBJ whole genome shotgun (WGS) entry which is preliminary data.</text>
</comment>
<name>A0A9X2SJX5_9PSEU</name>
<dbReference type="EMBL" id="JAMXQV010000003">
    <property type="protein sequence ID" value="MCR6482800.1"/>
    <property type="molecule type" value="Genomic_DNA"/>
</dbReference>
<evidence type="ECO:0000313" key="2">
    <source>
        <dbReference type="EMBL" id="MCR6482800.1"/>
    </source>
</evidence>
<reference evidence="2" key="1">
    <citation type="submission" date="2022-06" db="EMBL/GenBank/DDBJ databases">
        <title>Amycolatopsis iheyaensis sp. nov., a new species of the genus Amycolatopsis isolated from soil in Iheya island, Japan.</title>
        <authorList>
            <person name="Ngamcharungchit C."/>
            <person name="Kanto H."/>
            <person name="Take A."/>
            <person name="Intra B."/>
            <person name="Matsumoto A."/>
            <person name="Panbangred W."/>
            <person name="Inahashi Y."/>
        </authorList>
    </citation>
    <scope>NUCLEOTIDE SEQUENCE</scope>
    <source>
        <strain evidence="2">OK19-0408</strain>
    </source>
</reference>
<dbReference type="Proteomes" id="UP001144096">
    <property type="component" value="Unassembled WGS sequence"/>
</dbReference>
<dbReference type="AlphaFoldDB" id="A0A9X2SJX5"/>
<organism evidence="2 3">
    <name type="scientific">Amycolatopsis iheyensis</name>
    <dbReference type="NCBI Taxonomy" id="2945988"/>
    <lineage>
        <taxon>Bacteria</taxon>
        <taxon>Bacillati</taxon>
        <taxon>Actinomycetota</taxon>
        <taxon>Actinomycetes</taxon>
        <taxon>Pseudonocardiales</taxon>
        <taxon>Pseudonocardiaceae</taxon>
        <taxon>Amycolatopsis</taxon>
    </lineage>
</organism>
<evidence type="ECO:0000259" key="1">
    <source>
        <dbReference type="PROSITE" id="PS00028"/>
    </source>
</evidence>
<accession>A0A9X2SJX5</accession>
<keyword evidence="3" id="KW-1185">Reference proteome</keyword>
<feature type="domain" description="C2H2-type" evidence="1">
    <location>
        <begin position="132"/>
        <end position="155"/>
    </location>
</feature>
<sequence>MIFITLSAEQARDPETEALGRDHVGYREGMTPAEMYHANHGTWVIGRNRRHERYVLFAFRGEVKLAVEIQRIETIIVRSEGDTRDDRCVIHGRILEPGHRVHDAYVGRPSPLGAGRNPVRYFDSPLDETHACRCGCGQQVAGADFLIGHDHTALHDRVRQIGTVADFLDWFDIVRGNRPVHEPADLNPSASTLR</sequence>
<protein>
    <recommendedName>
        <fullName evidence="1">C2H2-type domain-containing protein</fullName>
    </recommendedName>
</protein>
<dbReference type="PROSITE" id="PS00028">
    <property type="entry name" value="ZINC_FINGER_C2H2_1"/>
    <property type="match status" value="1"/>
</dbReference>
<evidence type="ECO:0000313" key="3">
    <source>
        <dbReference type="Proteomes" id="UP001144096"/>
    </source>
</evidence>
<dbReference type="InterPro" id="IPR013087">
    <property type="entry name" value="Znf_C2H2_type"/>
</dbReference>
<gene>
    <name evidence="2" type="ORF">M8542_08220</name>
</gene>
<proteinExistence type="predicted"/>